<dbReference type="GO" id="GO:0016832">
    <property type="term" value="F:aldehyde-lyase activity"/>
    <property type="evidence" value="ECO:0007669"/>
    <property type="project" value="InterPro"/>
</dbReference>
<sequence length="174" mass="20033">MALVTTKEMILDAQRRHYAVPAINTQGGNYDIIRAICFAADKLRSPVILAHYTATGKYSGDEWFVEVSKYFEFRENDEDRHCQSRLWRSPRSFPEILNPTVANHREDRRRCWRLSPSGDEGLQTALEDRRNFPAVRRSRGEVPPGRTESLPSRMEPPPSRNPGPREIIPAFPGR</sequence>
<name>A0A4V2QGN7_HYDET</name>
<feature type="region of interest" description="Disordered" evidence="2">
    <location>
        <begin position="122"/>
        <end position="174"/>
    </location>
</feature>
<dbReference type="Gene3D" id="3.20.20.70">
    <property type="entry name" value="Aldolase class I"/>
    <property type="match status" value="1"/>
</dbReference>
<evidence type="ECO:0000256" key="2">
    <source>
        <dbReference type="SAM" id="MobiDB-lite"/>
    </source>
</evidence>
<protein>
    <submittedName>
        <fullName evidence="3">Fructose-bisphosphate aldolase class II</fullName>
    </submittedName>
</protein>
<accession>A0A4V2QGN7</accession>
<dbReference type="OrthoDB" id="9803995at2"/>
<reference evidence="3 4" key="1">
    <citation type="submission" date="2019-03" db="EMBL/GenBank/DDBJ databases">
        <title>Genomic Encyclopedia of Type Strains, Phase IV (KMG-IV): sequencing the most valuable type-strain genomes for metagenomic binning, comparative biology and taxonomic classification.</title>
        <authorList>
            <person name="Goeker M."/>
        </authorList>
    </citation>
    <scope>NUCLEOTIDE SEQUENCE [LARGE SCALE GENOMIC DNA]</scope>
    <source>
        <strain evidence="3 4">LX-B</strain>
    </source>
</reference>
<dbReference type="Proteomes" id="UP000295008">
    <property type="component" value="Unassembled WGS sequence"/>
</dbReference>
<dbReference type="GO" id="GO:0008270">
    <property type="term" value="F:zinc ion binding"/>
    <property type="evidence" value="ECO:0007669"/>
    <property type="project" value="InterPro"/>
</dbReference>
<dbReference type="InterPro" id="IPR013785">
    <property type="entry name" value="Aldolase_TIM"/>
</dbReference>
<dbReference type="AlphaFoldDB" id="A0A4V2QGN7"/>
<dbReference type="GO" id="GO:0005975">
    <property type="term" value="P:carbohydrate metabolic process"/>
    <property type="evidence" value="ECO:0007669"/>
    <property type="project" value="InterPro"/>
</dbReference>
<evidence type="ECO:0000256" key="1">
    <source>
        <dbReference type="ARBA" id="ARBA00001947"/>
    </source>
</evidence>
<dbReference type="EMBL" id="SLUN01000002">
    <property type="protein sequence ID" value="TCL76547.1"/>
    <property type="molecule type" value="Genomic_DNA"/>
</dbReference>
<comment type="cofactor">
    <cofactor evidence="1">
        <name>Zn(2+)</name>
        <dbReference type="ChEBI" id="CHEBI:29105"/>
    </cofactor>
</comment>
<keyword evidence="4" id="KW-1185">Reference proteome</keyword>
<comment type="caution">
    <text evidence="3">The sequence shown here is derived from an EMBL/GenBank/DDBJ whole genome shotgun (WGS) entry which is preliminary data.</text>
</comment>
<dbReference type="SUPFAM" id="SSF51569">
    <property type="entry name" value="Aldolase"/>
    <property type="match status" value="1"/>
</dbReference>
<dbReference type="InterPro" id="IPR000771">
    <property type="entry name" value="FBA_II"/>
</dbReference>
<organism evidence="3 4">
    <name type="scientific">Hydrogenispora ethanolica</name>
    <dbReference type="NCBI Taxonomy" id="1082276"/>
    <lineage>
        <taxon>Bacteria</taxon>
        <taxon>Bacillati</taxon>
        <taxon>Bacillota</taxon>
        <taxon>Hydrogenispora</taxon>
    </lineage>
</organism>
<evidence type="ECO:0000313" key="4">
    <source>
        <dbReference type="Proteomes" id="UP000295008"/>
    </source>
</evidence>
<evidence type="ECO:0000313" key="3">
    <source>
        <dbReference type="EMBL" id="TCL76547.1"/>
    </source>
</evidence>
<gene>
    <name evidence="3" type="ORF">EDC14_1002306</name>
</gene>
<dbReference type="Pfam" id="PF01116">
    <property type="entry name" value="F_bP_aldolase"/>
    <property type="match status" value="1"/>
</dbReference>
<proteinExistence type="predicted"/>